<keyword evidence="2" id="KW-0812">Transmembrane</keyword>
<evidence type="ECO:0000313" key="3">
    <source>
        <dbReference type="EMBL" id="CAK9186235.1"/>
    </source>
</evidence>
<proteinExistence type="predicted"/>
<feature type="region of interest" description="Disordered" evidence="1">
    <location>
        <begin position="45"/>
        <end position="67"/>
    </location>
</feature>
<accession>A0ABC8UYS3</accession>
<evidence type="ECO:0008006" key="5">
    <source>
        <dbReference type="Google" id="ProtNLM"/>
    </source>
</evidence>
<reference evidence="3 4" key="1">
    <citation type="submission" date="2024-02" db="EMBL/GenBank/DDBJ databases">
        <authorList>
            <person name="Vignale AGUSTIN F."/>
            <person name="Sosa J E."/>
            <person name="Modenutti C."/>
        </authorList>
    </citation>
    <scope>NUCLEOTIDE SEQUENCE [LARGE SCALE GENOMIC DNA]</scope>
</reference>
<keyword evidence="2" id="KW-0472">Membrane</keyword>
<organism evidence="3 4">
    <name type="scientific">Ilex paraguariensis</name>
    <name type="common">yerba mate</name>
    <dbReference type="NCBI Taxonomy" id="185542"/>
    <lineage>
        <taxon>Eukaryota</taxon>
        <taxon>Viridiplantae</taxon>
        <taxon>Streptophyta</taxon>
        <taxon>Embryophyta</taxon>
        <taxon>Tracheophyta</taxon>
        <taxon>Spermatophyta</taxon>
        <taxon>Magnoliopsida</taxon>
        <taxon>eudicotyledons</taxon>
        <taxon>Gunneridae</taxon>
        <taxon>Pentapetalae</taxon>
        <taxon>asterids</taxon>
        <taxon>campanulids</taxon>
        <taxon>Aquifoliales</taxon>
        <taxon>Aquifoliaceae</taxon>
        <taxon>Ilex</taxon>
    </lineage>
</organism>
<evidence type="ECO:0000256" key="2">
    <source>
        <dbReference type="SAM" id="Phobius"/>
    </source>
</evidence>
<evidence type="ECO:0000313" key="4">
    <source>
        <dbReference type="Proteomes" id="UP001642360"/>
    </source>
</evidence>
<dbReference type="EMBL" id="CAUOFW020009502">
    <property type="protein sequence ID" value="CAK9186235.1"/>
    <property type="molecule type" value="Genomic_DNA"/>
</dbReference>
<sequence>MRSPLRISLETKKFFLLLPCSVVYCHQSHRSTTTSEPTSIALKTPNPVKPHPQIQRSPILNSSNQQVGPPTKAPVIQWSSNSCQNTDPYTDLRTDLNSLHRLFLSPSQLLLLRRWVVVLVVGGSRRGLVVVVGVGLTVVLDCGWWVIHSERDRGKASKRRGNYGLLFK</sequence>
<gene>
    <name evidence="3" type="ORF">ILEXP_LOCUS56715</name>
</gene>
<feature type="compositionally biased region" description="Polar residues" evidence="1">
    <location>
        <begin position="54"/>
        <end position="67"/>
    </location>
</feature>
<name>A0ABC8UYS3_9AQUA</name>
<dbReference type="AlphaFoldDB" id="A0ABC8UYS3"/>
<feature type="transmembrane region" description="Helical" evidence="2">
    <location>
        <begin position="128"/>
        <end position="147"/>
    </location>
</feature>
<protein>
    <recommendedName>
        <fullName evidence="5">Transmembrane protein</fullName>
    </recommendedName>
</protein>
<comment type="caution">
    <text evidence="3">The sequence shown here is derived from an EMBL/GenBank/DDBJ whole genome shotgun (WGS) entry which is preliminary data.</text>
</comment>
<dbReference type="Proteomes" id="UP001642360">
    <property type="component" value="Unassembled WGS sequence"/>
</dbReference>
<keyword evidence="2" id="KW-1133">Transmembrane helix</keyword>
<evidence type="ECO:0000256" key="1">
    <source>
        <dbReference type="SAM" id="MobiDB-lite"/>
    </source>
</evidence>
<keyword evidence="4" id="KW-1185">Reference proteome</keyword>